<feature type="region of interest" description="Disordered" evidence="1">
    <location>
        <begin position="94"/>
        <end position="131"/>
    </location>
</feature>
<sequence>MTRDDLHRLEKYADRLRLGYPNIEMVFISGGEFEIPEKTINQEIRLLRWSEVHRRTAGYYEHYRAVLTGDVADPSFGRKEEELRINAQVLAEGSYRQKGADKPPIGPQDTGYPLPLPPAALPPAPDGAAPA</sequence>
<protein>
    <submittedName>
        <fullName evidence="2">Unannotated protein</fullName>
    </submittedName>
</protein>
<name>A0A6J7KP67_9ZZZZ</name>
<organism evidence="2">
    <name type="scientific">freshwater metagenome</name>
    <dbReference type="NCBI Taxonomy" id="449393"/>
    <lineage>
        <taxon>unclassified sequences</taxon>
        <taxon>metagenomes</taxon>
        <taxon>ecological metagenomes</taxon>
    </lineage>
</organism>
<evidence type="ECO:0000313" key="2">
    <source>
        <dbReference type="EMBL" id="CAB4957265.1"/>
    </source>
</evidence>
<dbReference type="AlphaFoldDB" id="A0A6J7KP67"/>
<dbReference type="EMBL" id="CAFBMK010000422">
    <property type="protein sequence ID" value="CAB4957265.1"/>
    <property type="molecule type" value="Genomic_DNA"/>
</dbReference>
<reference evidence="2" key="1">
    <citation type="submission" date="2020-05" db="EMBL/GenBank/DDBJ databases">
        <authorList>
            <person name="Chiriac C."/>
            <person name="Salcher M."/>
            <person name="Ghai R."/>
            <person name="Kavagutti S V."/>
        </authorList>
    </citation>
    <scope>NUCLEOTIDE SEQUENCE</scope>
</reference>
<evidence type="ECO:0000256" key="1">
    <source>
        <dbReference type="SAM" id="MobiDB-lite"/>
    </source>
</evidence>
<proteinExistence type="predicted"/>
<gene>
    <name evidence="2" type="ORF">UFOPK3564_03836</name>
</gene>
<accession>A0A6J7KP67</accession>
<feature type="compositionally biased region" description="Pro residues" evidence="1">
    <location>
        <begin position="114"/>
        <end position="125"/>
    </location>
</feature>